<comment type="similarity">
    <text evidence="10">Belongs to the PlsY family.</text>
</comment>
<dbReference type="NCBIfam" id="TIGR00023">
    <property type="entry name" value="glycerol-3-phosphate 1-O-acyltransferase PlsY"/>
    <property type="match status" value="1"/>
</dbReference>
<keyword evidence="5 10" id="KW-1133">Transmembrane helix</keyword>
<dbReference type="PANTHER" id="PTHR30309">
    <property type="entry name" value="INNER MEMBRANE PROTEIN YGIH"/>
    <property type="match status" value="1"/>
</dbReference>
<keyword evidence="6 10" id="KW-0443">Lipid metabolism</keyword>
<comment type="function">
    <text evidence="10">Catalyzes the transfer of an acyl group from acyl-phosphate (acyl-PO(4)) to glycerol-3-phosphate (G3P) to form lysophosphatidic acid (LPA). This enzyme utilizes acyl-phosphate as fatty acyl donor, but not acyl-CoA or acyl-ACP.</text>
</comment>
<dbReference type="UniPathway" id="UPA00085"/>
<evidence type="ECO:0000256" key="4">
    <source>
        <dbReference type="ARBA" id="ARBA00022692"/>
    </source>
</evidence>
<dbReference type="OrthoDB" id="9777124at2"/>
<dbReference type="STRING" id="406100.SAMN04488052_11025"/>
<keyword evidence="1 10" id="KW-1003">Cell membrane</keyword>
<organism evidence="11 12">
    <name type="scientific">Aquisalimonas asiatica</name>
    <dbReference type="NCBI Taxonomy" id="406100"/>
    <lineage>
        <taxon>Bacteria</taxon>
        <taxon>Pseudomonadati</taxon>
        <taxon>Pseudomonadota</taxon>
        <taxon>Gammaproteobacteria</taxon>
        <taxon>Chromatiales</taxon>
        <taxon>Ectothiorhodospiraceae</taxon>
        <taxon>Aquisalimonas</taxon>
    </lineage>
</organism>
<evidence type="ECO:0000256" key="8">
    <source>
        <dbReference type="ARBA" id="ARBA00023209"/>
    </source>
</evidence>
<feature type="transmembrane region" description="Helical" evidence="10">
    <location>
        <begin position="107"/>
        <end position="132"/>
    </location>
</feature>
<reference evidence="11 12" key="1">
    <citation type="submission" date="2016-10" db="EMBL/GenBank/DDBJ databases">
        <authorList>
            <person name="de Groot N.N."/>
        </authorList>
    </citation>
    <scope>NUCLEOTIDE SEQUENCE [LARGE SCALE GENOMIC DNA]</scope>
    <source>
        <strain evidence="11 12">CGMCC 1.6291</strain>
    </source>
</reference>
<feature type="transmembrane region" description="Helical" evidence="10">
    <location>
        <begin position="138"/>
        <end position="157"/>
    </location>
</feature>
<keyword evidence="2 10" id="KW-0444">Lipid biosynthesis</keyword>
<dbReference type="SMART" id="SM01207">
    <property type="entry name" value="G3P_acyltransf"/>
    <property type="match status" value="1"/>
</dbReference>
<dbReference type="EC" id="2.3.1.275" evidence="10"/>
<dbReference type="GO" id="GO:0008654">
    <property type="term" value="P:phospholipid biosynthetic process"/>
    <property type="evidence" value="ECO:0007669"/>
    <property type="project" value="UniProtKB-UniRule"/>
</dbReference>
<evidence type="ECO:0000256" key="1">
    <source>
        <dbReference type="ARBA" id="ARBA00022475"/>
    </source>
</evidence>
<sequence length="197" mass="20844">MIIDVVLIVAAYLFGSISAAILTCRAMGLPDPRSEGSRNPGATNVLRVGNRLAAGITLGGDFIKGTIPVVIGVIAGAGPVTLALIGLAAFLGHLYPVFFRFEGGKGVATGLGVLLGWSWPALLLTIITWLAVAALFRYSSLAALVSFLLAPFFLAYFDQPQAIMLGMLGITLLTYWRHRGNLQSLLNGTEKKIGEKD</sequence>
<keyword evidence="12" id="KW-1185">Reference proteome</keyword>
<gene>
    <name evidence="10" type="primary">plsY</name>
    <name evidence="11" type="ORF">SAMN04488052_11025</name>
</gene>
<comment type="subunit">
    <text evidence="10">Probably interacts with PlsX.</text>
</comment>
<evidence type="ECO:0000256" key="5">
    <source>
        <dbReference type="ARBA" id="ARBA00022989"/>
    </source>
</evidence>
<accession>A0A1H8V6L9</accession>
<evidence type="ECO:0000256" key="6">
    <source>
        <dbReference type="ARBA" id="ARBA00023098"/>
    </source>
</evidence>
<name>A0A1H8V6L9_9GAMM</name>
<comment type="catalytic activity">
    <reaction evidence="10">
        <text>an acyl phosphate + sn-glycerol 3-phosphate = a 1-acyl-sn-glycero-3-phosphate + phosphate</text>
        <dbReference type="Rhea" id="RHEA:34075"/>
        <dbReference type="ChEBI" id="CHEBI:43474"/>
        <dbReference type="ChEBI" id="CHEBI:57597"/>
        <dbReference type="ChEBI" id="CHEBI:57970"/>
        <dbReference type="ChEBI" id="CHEBI:59918"/>
        <dbReference type="EC" id="2.3.1.275"/>
    </reaction>
</comment>
<dbReference type="InterPro" id="IPR003811">
    <property type="entry name" value="G3P_acylTferase_PlsY"/>
</dbReference>
<keyword evidence="11" id="KW-0012">Acyltransferase</keyword>
<dbReference type="AlphaFoldDB" id="A0A1H8V6L9"/>
<dbReference type="Pfam" id="PF02660">
    <property type="entry name" value="G3P_acyltransf"/>
    <property type="match status" value="1"/>
</dbReference>
<feature type="transmembrane region" description="Helical" evidence="10">
    <location>
        <begin position="67"/>
        <end position="95"/>
    </location>
</feature>
<keyword evidence="3 10" id="KW-0808">Transferase</keyword>
<evidence type="ECO:0000256" key="10">
    <source>
        <dbReference type="HAMAP-Rule" id="MF_01043"/>
    </source>
</evidence>
<comment type="pathway">
    <text evidence="10">Lipid metabolism; phospholipid metabolism.</text>
</comment>
<keyword evidence="8 10" id="KW-0594">Phospholipid biosynthesis</keyword>
<dbReference type="RefSeq" id="WP_091645664.1">
    <property type="nucleotide sequence ID" value="NZ_FOEG01000010.1"/>
</dbReference>
<comment type="subcellular location">
    <subcellularLocation>
        <location evidence="10">Cell membrane</location>
        <topology evidence="10">Multi-pass membrane protein</topology>
    </subcellularLocation>
</comment>
<dbReference type="GO" id="GO:0005886">
    <property type="term" value="C:plasma membrane"/>
    <property type="evidence" value="ECO:0007669"/>
    <property type="project" value="UniProtKB-SubCell"/>
</dbReference>
<keyword evidence="9 10" id="KW-1208">Phospholipid metabolism</keyword>
<dbReference type="Proteomes" id="UP000199657">
    <property type="component" value="Unassembled WGS sequence"/>
</dbReference>
<evidence type="ECO:0000256" key="2">
    <source>
        <dbReference type="ARBA" id="ARBA00022516"/>
    </source>
</evidence>
<dbReference type="HAMAP" id="MF_01043">
    <property type="entry name" value="PlsY"/>
    <property type="match status" value="1"/>
</dbReference>
<evidence type="ECO:0000256" key="9">
    <source>
        <dbReference type="ARBA" id="ARBA00023264"/>
    </source>
</evidence>
<evidence type="ECO:0000313" key="11">
    <source>
        <dbReference type="EMBL" id="SEP10927.1"/>
    </source>
</evidence>
<keyword evidence="7 10" id="KW-0472">Membrane</keyword>
<evidence type="ECO:0000256" key="7">
    <source>
        <dbReference type="ARBA" id="ARBA00023136"/>
    </source>
</evidence>
<keyword evidence="4 10" id="KW-0812">Transmembrane</keyword>
<dbReference type="EMBL" id="FOEG01000010">
    <property type="protein sequence ID" value="SEP10927.1"/>
    <property type="molecule type" value="Genomic_DNA"/>
</dbReference>
<comment type="caution">
    <text evidence="10">Lacks conserved residue(s) required for the propagation of feature annotation.</text>
</comment>
<protein>
    <recommendedName>
        <fullName evidence="10">Glycerol-3-phosphate acyltransferase</fullName>
    </recommendedName>
    <alternativeName>
        <fullName evidence="10">Acyl-PO4 G3P acyltransferase</fullName>
    </alternativeName>
    <alternativeName>
        <fullName evidence="10">Acyl-phosphate--glycerol-3-phosphate acyltransferase</fullName>
    </alternativeName>
    <alternativeName>
        <fullName evidence="10">G3P acyltransferase</fullName>
        <shortName evidence="10">GPAT</shortName>
        <ecNumber evidence="10">2.3.1.275</ecNumber>
    </alternativeName>
    <alternativeName>
        <fullName evidence="10">Lysophosphatidic acid synthase</fullName>
        <shortName evidence="10">LPA synthase</shortName>
    </alternativeName>
</protein>
<evidence type="ECO:0000313" key="12">
    <source>
        <dbReference type="Proteomes" id="UP000199657"/>
    </source>
</evidence>
<proteinExistence type="inferred from homology"/>
<dbReference type="GO" id="GO:0043772">
    <property type="term" value="F:acyl-phosphate glycerol-3-phosphate acyltransferase activity"/>
    <property type="evidence" value="ECO:0007669"/>
    <property type="project" value="UniProtKB-UniRule"/>
</dbReference>
<evidence type="ECO:0000256" key="3">
    <source>
        <dbReference type="ARBA" id="ARBA00022679"/>
    </source>
</evidence>
<dbReference type="PANTHER" id="PTHR30309:SF0">
    <property type="entry name" value="GLYCEROL-3-PHOSPHATE ACYLTRANSFERASE-RELATED"/>
    <property type="match status" value="1"/>
</dbReference>